<dbReference type="PANTHER" id="PTHR43369">
    <property type="entry name" value="PHOSPHORIBOSYLGLYCINAMIDE FORMYLTRANSFERASE"/>
    <property type="match status" value="1"/>
</dbReference>
<dbReference type="InterPro" id="IPR004607">
    <property type="entry name" value="GART"/>
</dbReference>
<feature type="active site" description="Proton donor" evidence="6">
    <location>
        <position position="127"/>
    </location>
</feature>
<dbReference type="EC" id="2.1.2.2" evidence="6"/>
<evidence type="ECO:0000313" key="8">
    <source>
        <dbReference type="EMBL" id="NEN79013.1"/>
    </source>
</evidence>
<dbReference type="GO" id="GO:0005829">
    <property type="term" value="C:cytosol"/>
    <property type="evidence" value="ECO:0007669"/>
    <property type="project" value="TreeGrafter"/>
</dbReference>
<dbReference type="EMBL" id="JAAGXA010000007">
    <property type="protein sequence ID" value="NEN79013.1"/>
    <property type="molecule type" value="Genomic_DNA"/>
</dbReference>
<comment type="caution">
    <text evidence="8">The sequence shown here is derived from an EMBL/GenBank/DDBJ whole genome shotgun (WGS) entry which is preliminary data.</text>
</comment>
<dbReference type="RefSeq" id="WP_163772541.1">
    <property type="nucleotide sequence ID" value="NZ_JAAGXA010000007.1"/>
</dbReference>
<reference evidence="8 9" key="1">
    <citation type="journal article" date="2014" name="Int. J. Syst. Evol. Microbiol.">
        <title>Nocardioides zeae sp. nov., isolated from the stem of Zea mays.</title>
        <authorList>
            <person name="Glaeser S.P."/>
            <person name="McInroy J.A."/>
            <person name="Busse H.J."/>
            <person name="Kampfer P."/>
        </authorList>
    </citation>
    <scope>NUCLEOTIDE SEQUENCE [LARGE SCALE GENOMIC DNA]</scope>
    <source>
        <strain evidence="8 9">JCM 30728</strain>
    </source>
</reference>
<feature type="site" description="Raises pKa of active site His" evidence="6">
    <location>
        <position position="163"/>
    </location>
</feature>
<sequence>MPDSPPAAPAASPSPGTAPARLVVLVSGSGTNLQALLDAHEDPAYGARVVAVGADRDGIEGLERAERAGVPTFVERLGDAPDRAAWDASLTAAVAAHRPDWVVLAGFMKLVGPAFLTAFDQRVVNTHPALSPAFPGMHGPADALAHGVKVSGATLFVVDAGVDTGVIVAQVPVPVLEDDDVAALHERIKVAERRMLVDAVGRLARDGLVVEGRTARFGRTAHVH</sequence>
<feature type="binding site" evidence="6">
    <location>
        <position position="83"/>
    </location>
    <ligand>
        <name>(6R)-10-formyltetrahydrofolate</name>
        <dbReference type="ChEBI" id="CHEBI:195366"/>
    </ligand>
</feature>
<feature type="domain" description="Formyl transferase N-terminal" evidence="7">
    <location>
        <begin position="21"/>
        <end position="200"/>
    </location>
</feature>
<organism evidence="8 9">
    <name type="scientific">Nocardioides zeae</name>
    <dbReference type="NCBI Taxonomy" id="1457234"/>
    <lineage>
        <taxon>Bacteria</taxon>
        <taxon>Bacillati</taxon>
        <taxon>Actinomycetota</taxon>
        <taxon>Actinomycetes</taxon>
        <taxon>Propionibacteriales</taxon>
        <taxon>Nocardioidaceae</taxon>
        <taxon>Nocardioides</taxon>
    </lineage>
</organism>
<dbReference type="Proteomes" id="UP000468687">
    <property type="component" value="Unassembled WGS sequence"/>
</dbReference>
<dbReference type="InterPro" id="IPR036477">
    <property type="entry name" value="Formyl_transf_N_sf"/>
</dbReference>
<keyword evidence="2 6" id="KW-0808">Transferase</keyword>
<dbReference type="GO" id="GO:0006189">
    <property type="term" value="P:'de novo' IMP biosynthetic process"/>
    <property type="evidence" value="ECO:0007669"/>
    <property type="project" value="UniProtKB-UniRule"/>
</dbReference>
<dbReference type="InterPro" id="IPR002376">
    <property type="entry name" value="Formyl_transf_N"/>
</dbReference>
<dbReference type="NCBIfam" id="TIGR00639">
    <property type="entry name" value="PurN"/>
    <property type="match status" value="1"/>
</dbReference>
<comment type="pathway">
    <text evidence="1 6">Purine metabolism; IMP biosynthesis via de novo pathway; N(2)-formyl-N(1)-(5-phospho-D-ribosyl)glycinamide from N(1)-(5-phospho-D-ribosyl)glycinamide (10-formyl THF route): step 1/1.</text>
</comment>
<evidence type="ECO:0000259" key="7">
    <source>
        <dbReference type="Pfam" id="PF00551"/>
    </source>
</evidence>
<evidence type="ECO:0000313" key="9">
    <source>
        <dbReference type="Proteomes" id="UP000468687"/>
    </source>
</evidence>
<dbReference type="HAMAP" id="MF_01930">
    <property type="entry name" value="PurN"/>
    <property type="match status" value="1"/>
</dbReference>
<evidence type="ECO:0000256" key="3">
    <source>
        <dbReference type="ARBA" id="ARBA00022755"/>
    </source>
</evidence>
<dbReference type="CDD" id="cd08645">
    <property type="entry name" value="FMT_core_GART"/>
    <property type="match status" value="1"/>
</dbReference>
<keyword evidence="9" id="KW-1185">Reference proteome</keyword>
<feature type="binding site" evidence="6">
    <location>
        <begin position="30"/>
        <end position="32"/>
    </location>
    <ligand>
        <name>N(1)-(5-phospho-beta-D-ribosyl)glycinamide</name>
        <dbReference type="ChEBI" id="CHEBI:143788"/>
    </ligand>
</feature>
<dbReference type="InterPro" id="IPR001555">
    <property type="entry name" value="GART_AS"/>
</dbReference>
<evidence type="ECO:0000256" key="5">
    <source>
        <dbReference type="ARBA" id="ARBA00047664"/>
    </source>
</evidence>
<accession>A0A6P0HK71</accession>
<name>A0A6P0HK71_9ACTN</name>
<dbReference type="UniPathway" id="UPA00074">
    <property type="reaction ID" value="UER00126"/>
</dbReference>
<feature type="binding site" evidence="6">
    <location>
        <begin position="108"/>
        <end position="111"/>
    </location>
    <ligand>
        <name>(6R)-10-formyltetrahydrofolate</name>
        <dbReference type="ChEBI" id="CHEBI:195366"/>
    </ligand>
</feature>
<evidence type="ECO:0000256" key="2">
    <source>
        <dbReference type="ARBA" id="ARBA00022679"/>
    </source>
</evidence>
<comment type="similarity">
    <text evidence="4 6">Belongs to the GART family.</text>
</comment>
<dbReference type="AlphaFoldDB" id="A0A6P0HK71"/>
<dbReference type="PANTHER" id="PTHR43369:SF2">
    <property type="entry name" value="PHOSPHORIBOSYLGLYCINAMIDE FORMYLTRANSFERASE"/>
    <property type="match status" value="1"/>
</dbReference>
<evidence type="ECO:0000256" key="1">
    <source>
        <dbReference type="ARBA" id="ARBA00005054"/>
    </source>
</evidence>
<dbReference type="FunFam" id="3.40.50.170:FF:000008">
    <property type="entry name" value="Phosphoribosylglycinamide formyltransferase"/>
    <property type="match status" value="1"/>
</dbReference>
<comment type="catalytic activity">
    <reaction evidence="5 6">
        <text>N(1)-(5-phospho-beta-D-ribosyl)glycinamide + (6R)-10-formyltetrahydrofolate = N(2)-formyl-N(1)-(5-phospho-beta-D-ribosyl)glycinamide + (6S)-5,6,7,8-tetrahydrofolate + H(+)</text>
        <dbReference type="Rhea" id="RHEA:15053"/>
        <dbReference type="ChEBI" id="CHEBI:15378"/>
        <dbReference type="ChEBI" id="CHEBI:57453"/>
        <dbReference type="ChEBI" id="CHEBI:143788"/>
        <dbReference type="ChEBI" id="CHEBI:147286"/>
        <dbReference type="ChEBI" id="CHEBI:195366"/>
        <dbReference type="EC" id="2.1.2.2"/>
    </reaction>
</comment>
<feature type="binding site" evidence="6">
    <location>
        <position position="125"/>
    </location>
    <ligand>
        <name>(6R)-10-formyltetrahydrofolate</name>
        <dbReference type="ChEBI" id="CHEBI:195366"/>
    </ligand>
</feature>
<proteinExistence type="inferred from homology"/>
<dbReference type="Pfam" id="PF00551">
    <property type="entry name" value="Formyl_trans_N"/>
    <property type="match status" value="1"/>
</dbReference>
<keyword evidence="3 6" id="KW-0658">Purine biosynthesis</keyword>
<evidence type="ECO:0000256" key="6">
    <source>
        <dbReference type="HAMAP-Rule" id="MF_01930"/>
    </source>
</evidence>
<dbReference type="GO" id="GO:0004644">
    <property type="term" value="F:phosphoribosylglycinamide formyltransferase activity"/>
    <property type="evidence" value="ECO:0007669"/>
    <property type="project" value="UniProtKB-UniRule"/>
</dbReference>
<evidence type="ECO:0000256" key="4">
    <source>
        <dbReference type="ARBA" id="ARBA00038440"/>
    </source>
</evidence>
<comment type="function">
    <text evidence="6">Catalyzes the transfer of a formyl group from 10-formyltetrahydrofolate to 5-phospho-ribosyl-glycinamide (GAR), producing 5-phospho-ribosyl-N-formylglycinamide (FGAR) and tetrahydrofolate.</text>
</comment>
<protein>
    <recommendedName>
        <fullName evidence="6">Phosphoribosylglycinamide formyltransferase</fullName>
        <ecNumber evidence="6">2.1.2.2</ecNumber>
    </recommendedName>
    <alternativeName>
        <fullName evidence="6">5'-phosphoribosylglycinamide transformylase</fullName>
    </alternativeName>
    <alternativeName>
        <fullName evidence="6">GAR transformylase</fullName>
        <shortName evidence="6">GART</shortName>
    </alternativeName>
</protein>
<dbReference type="SUPFAM" id="SSF53328">
    <property type="entry name" value="Formyltransferase"/>
    <property type="match status" value="1"/>
</dbReference>
<dbReference type="Gene3D" id="3.40.50.170">
    <property type="entry name" value="Formyl transferase, N-terminal domain"/>
    <property type="match status" value="1"/>
</dbReference>
<dbReference type="PROSITE" id="PS00373">
    <property type="entry name" value="GART"/>
    <property type="match status" value="1"/>
</dbReference>
<gene>
    <name evidence="6" type="primary">purN</name>
    <name evidence="8" type="ORF">G3T38_12070</name>
</gene>